<feature type="compositionally biased region" description="Low complexity" evidence="1">
    <location>
        <begin position="192"/>
        <end position="203"/>
    </location>
</feature>
<accession>A0AAF0YB99</accession>
<feature type="region of interest" description="Disordered" evidence="1">
    <location>
        <begin position="334"/>
        <end position="415"/>
    </location>
</feature>
<gene>
    <name evidence="2" type="ORF">LOC62_03G004767</name>
</gene>
<dbReference type="RefSeq" id="XP_062627273.1">
    <property type="nucleotide sequence ID" value="XM_062771289.1"/>
</dbReference>
<evidence type="ECO:0000256" key="1">
    <source>
        <dbReference type="SAM" id="MobiDB-lite"/>
    </source>
</evidence>
<keyword evidence="3" id="KW-1185">Reference proteome</keyword>
<dbReference type="EMBL" id="CP086716">
    <property type="protein sequence ID" value="WOO81241.1"/>
    <property type="molecule type" value="Genomic_DNA"/>
</dbReference>
<feature type="compositionally biased region" description="Polar residues" evidence="1">
    <location>
        <begin position="339"/>
        <end position="354"/>
    </location>
</feature>
<reference evidence="2" key="1">
    <citation type="submission" date="2023-10" db="EMBL/GenBank/DDBJ databases">
        <authorList>
            <person name="Noh H."/>
        </authorList>
    </citation>
    <scope>NUCLEOTIDE SEQUENCE</scope>
    <source>
        <strain evidence="2">DUCC4014</strain>
    </source>
</reference>
<feature type="compositionally biased region" description="Polar residues" evidence="1">
    <location>
        <begin position="1"/>
        <end position="12"/>
    </location>
</feature>
<dbReference type="AlphaFoldDB" id="A0AAF0YB99"/>
<dbReference type="Proteomes" id="UP000827549">
    <property type="component" value="Chromosome 3"/>
</dbReference>
<organism evidence="2 3">
    <name type="scientific">Vanrija pseudolonga</name>
    <dbReference type="NCBI Taxonomy" id="143232"/>
    <lineage>
        <taxon>Eukaryota</taxon>
        <taxon>Fungi</taxon>
        <taxon>Dikarya</taxon>
        <taxon>Basidiomycota</taxon>
        <taxon>Agaricomycotina</taxon>
        <taxon>Tremellomycetes</taxon>
        <taxon>Trichosporonales</taxon>
        <taxon>Trichosporonaceae</taxon>
        <taxon>Vanrija</taxon>
    </lineage>
</organism>
<feature type="compositionally biased region" description="Polar residues" evidence="1">
    <location>
        <begin position="175"/>
        <end position="191"/>
    </location>
</feature>
<feature type="region of interest" description="Disordered" evidence="1">
    <location>
        <begin position="139"/>
        <end position="319"/>
    </location>
</feature>
<name>A0AAF0YB99_9TREE</name>
<feature type="region of interest" description="Disordered" evidence="1">
    <location>
        <begin position="58"/>
        <end position="127"/>
    </location>
</feature>
<feature type="compositionally biased region" description="Low complexity" evidence="1">
    <location>
        <begin position="76"/>
        <end position="98"/>
    </location>
</feature>
<feature type="compositionally biased region" description="Polar residues" evidence="1">
    <location>
        <begin position="385"/>
        <end position="398"/>
    </location>
</feature>
<dbReference type="GeneID" id="87808002"/>
<evidence type="ECO:0000313" key="3">
    <source>
        <dbReference type="Proteomes" id="UP000827549"/>
    </source>
</evidence>
<sequence>MSPAQRSLSPESESSRTRDRSPSGFSLLHRVPTNKTLRKVKSRASKLSFSAPFLHSHAHEHHVPDVPPLPQVLSRPATPVSTTASSVPSSASVVMVPSPFAPPARPAPVRSNASFRGALSDDDEPLTMDGVLSIVEWGASVSRPSSVGGDTSPDRDSVSLVDIITKEDDEESEVCSFSAQQDTASNKASTLSSSGPSAPYKSSIADTNSSAGSFESFDDEEDKETPATAVPTFHTSGLPPRPLLDVTTMTPPRQAETSNTTTPTTLSDVIRDRTRRLSTPAGWRTRSPDASFGGAAPDAMLVTPPPVPHKAHHHTESRKSRLFSLLHRTKTSLDPASFIDSSSPHRSSYVQSPAASEAGSDYSRSATPRNNAEDLGIGVPIDPFQSRSSTPTARTSEPGSPEMGPCDSPTAFLPPHLARTTKSYTSLPRCDSDATLDCATPVACETQDEATEPAKGVYMYARANGSVHTFGQPSLRSLPSVESLTLVDSRSEVFEEGGEEEDEEEDEERLSGELALEALLESQEVKFGRAVAVAA</sequence>
<feature type="region of interest" description="Disordered" evidence="1">
    <location>
        <begin position="491"/>
        <end position="510"/>
    </location>
</feature>
<protein>
    <submittedName>
        <fullName evidence="2">Uncharacterized protein</fullName>
    </submittedName>
</protein>
<feature type="region of interest" description="Disordered" evidence="1">
    <location>
        <begin position="1"/>
        <end position="43"/>
    </location>
</feature>
<evidence type="ECO:0000313" key="2">
    <source>
        <dbReference type="EMBL" id="WOO81241.1"/>
    </source>
</evidence>
<proteinExistence type="predicted"/>
<feature type="compositionally biased region" description="Acidic residues" evidence="1">
    <location>
        <begin position="494"/>
        <end position="508"/>
    </location>
</feature>